<evidence type="ECO:0000256" key="2">
    <source>
        <dbReference type="ARBA" id="ARBA00022649"/>
    </source>
</evidence>
<dbReference type="GeneID" id="92881797"/>
<sequence>MSWQLETTSRFDKEFKKLDRYTQKLIHGWITKNIDNTTNPRQHGKPLTGDLSGLWRYRIGDYRLICTLNDNRLIILALSIGHRRDIYR</sequence>
<comment type="similarity">
    <text evidence="1">Belongs to the RelE toxin family.</text>
</comment>
<name>A0AAD1KQZ6_9ACTN</name>
<dbReference type="Pfam" id="PF05016">
    <property type="entry name" value="ParE_toxin"/>
    <property type="match status" value="1"/>
</dbReference>
<dbReference type="PANTHER" id="PTHR35601">
    <property type="entry name" value="TOXIN RELE"/>
    <property type="match status" value="1"/>
</dbReference>
<evidence type="ECO:0000313" key="4">
    <source>
        <dbReference type="Proteomes" id="UP000825072"/>
    </source>
</evidence>
<gene>
    <name evidence="3" type="ORF">KB1_25800</name>
</gene>
<proteinExistence type="inferred from homology"/>
<keyword evidence="3" id="KW-0614">Plasmid</keyword>
<reference evidence="3" key="1">
    <citation type="submission" date="2021-06" db="EMBL/GenBank/DDBJ databases">
        <title>Genome sequence of Cutibacterium modestum strain KB17-24694.</title>
        <authorList>
            <person name="Dekio I."/>
            <person name="Asahina A."/>
            <person name="Nishida M."/>
        </authorList>
    </citation>
    <scope>NUCLEOTIDE SEQUENCE</scope>
    <source>
        <strain evidence="3">KB17-24694</strain>
        <plasmid evidence="3">pKB17-24694</plasmid>
    </source>
</reference>
<protein>
    <submittedName>
        <fullName evidence="3">Cytotoxic translational repressor of toxin-antitoxin stability system</fullName>
    </submittedName>
</protein>
<accession>A0AAD1KQZ6</accession>
<geneLocation type="plasmid" evidence="3">
    <name>pKB17-24694</name>
</geneLocation>
<dbReference type="NCBIfam" id="TIGR02385">
    <property type="entry name" value="RelE_StbE"/>
    <property type="match status" value="1"/>
</dbReference>
<dbReference type="SUPFAM" id="SSF143011">
    <property type="entry name" value="RelE-like"/>
    <property type="match status" value="1"/>
</dbReference>
<dbReference type="PANTHER" id="PTHR35601:SF1">
    <property type="entry name" value="TOXIN RELE"/>
    <property type="match status" value="1"/>
</dbReference>
<dbReference type="InterPro" id="IPR007712">
    <property type="entry name" value="RelE/ParE_toxin"/>
</dbReference>
<dbReference type="Proteomes" id="UP000825072">
    <property type="component" value="Chromosome 2"/>
</dbReference>
<dbReference type="EMBL" id="AP024748">
    <property type="protein sequence ID" value="BCY26590.1"/>
    <property type="molecule type" value="Genomic_DNA"/>
</dbReference>
<dbReference type="RefSeq" id="WP_002526512.1">
    <property type="nucleotide sequence ID" value="NZ_AP024748.1"/>
</dbReference>
<organism evidence="3 4">
    <name type="scientific">Cutibacterium modestum</name>
    <dbReference type="NCBI Taxonomy" id="2559073"/>
    <lineage>
        <taxon>Bacteria</taxon>
        <taxon>Bacillati</taxon>
        <taxon>Actinomycetota</taxon>
        <taxon>Actinomycetes</taxon>
        <taxon>Propionibacteriales</taxon>
        <taxon>Propionibacteriaceae</taxon>
        <taxon>Cutibacterium</taxon>
    </lineage>
</organism>
<evidence type="ECO:0000256" key="1">
    <source>
        <dbReference type="ARBA" id="ARBA00006226"/>
    </source>
</evidence>
<dbReference type="AlphaFoldDB" id="A0AAD1KQZ6"/>
<dbReference type="Gene3D" id="3.30.2310.20">
    <property type="entry name" value="RelE-like"/>
    <property type="match status" value="1"/>
</dbReference>
<keyword evidence="2" id="KW-1277">Toxin-antitoxin system</keyword>
<evidence type="ECO:0000313" key="3">
    <source>
        <dbReference type="EMBL" id="BCY26590.1"/>
    </source>
</evidence>
<dbReference type="InterPro" id="IPR035093">
    <property type="entry name" value="RelE/ParE_toxin_dom_sf"/>
</dbReference>